<accession>A0A4P8XVR0</accession>
<dbReference type="InterPro" id="IPR036968">
    <property type="entry name" value="Enolpyruvate_Tfrase_sf"/>
</dbReference>
<feature type="binding site" evidence="7">
    <location>
        <position position="21"/>
    </location>
    <ligand>
        <name>3-phosphoshikimate</name>
        <dbReference type="ChEBI" id="CHEBI:145989"/>
    </ligand>
</feature>
<feature type="binding site" evidence="7">
    <location>
        <position position="22"/>
    </location>
    <ligand>
        <name>3-phosphoshikimate</name>
        <dbReference type="ChEBI" id="CHEBI:145989"/>
    </ligand>
</feature>
<feature type="binding site" evidence="7">
    <location>
        <position position="334"/>
    </location>
    <ligand>
        <name>phosphoenolpyruvate</name>
        <dbReference type="ChEBI" id="CHEBI:58702"/>
    </ligand>
</feature>
<dbReference type="PIRSF" id="PIRSF000505">
    <property type="entry name" value="EPSPS"/>
    <property type="match status" value="1"/>
</dbReference>
<dbReference type="GO" id="GO:0009423">
    <property type="term" value="P:chorismate biosynthetic process"/>
    <property type="evidence" value="ECO:0007669"/>
    <property type="project" value="UniProtKB-UniRule"/>
</dbReference>
<proteinExistence type="inferred from homology"/>
<dbReference type="GO" id="GO:0003866">
    <property type="term" value="F:3-phosphoshikimate 1-carboxyvinyltransferase activity"/>
    <property type="evidence" value="ECO:0007669"/>
    <property type="project" value="UniProtKB-UniRule"/>
</dbReference>
<dbReference type="GO" id="GO:0005737">
    <property type="term" value="C:cytoplasm"/>
    <property type="evidence" value="ECO:0007669"/>
    <property type="project" value="UniProtKB-SubCell"/>
</dbReference>
<evidence type="ECO:0000313" key="10">
    <source>
        <dbReference type="Proteomes" id="UP000301475"/>
    </source>
</evidence>
<evidence type="ECO:0000259" key="8">
    <source>
        <dbReference type="Pfam" id="PF00275"/>
    </source>
</evidence>
<dbReference type="PROSITE" id="PS00885">
    <property type="entry name" value="EPSP_SYNTHASE_2"/>
    <property type="match status" value="1"/>
</dbReference>
<feature type="active site" description="Proton acceptor" evidence="7">
    <location>
        <position position="303"/>
    </location>
</feature>
<dbReference type="EC" id="2.5.1.19" evidence="7"/>
<organism evidence="9 10">
    <name type="scientific">Ruminococcus bovis</name>
    <dbReference type="NCBI Taxonomy" id="2564099"/>
    <lineage>
        <taxon>Bacteria</taxon>
        <taxon>Bacillati</taxon>
        <taxon>Bacillota</taxon>
        <taxon>Clostridia</taxon>
        <taxon>Eubacteriales</taxon>
        <taxon>Oscillospiraceae</taxon>
        <taxon>Ruminococcus</taxon>
    </lineage>
</organism>
<comment type="caution">
    <text evidence="7">Lacks conserved residue(s) required for the propagation of feature annotation.</text>
</comment>
<dbReference type="EMBL" id="CP039381">
    <property type="protein sequence ID" value="QCT07047.1"/>
    <property type="molecule type" value="Genomic_DNA"/>
</dbReference>
<keyword evidence="10" id="KW-1185">Reference proteome</keyword>
<comment type="catalytic activity">
    <reaction evidence="6">
        <text>3-phosphoshikimate + phosphoenolpyruvate = 5-O-(1-carboxyvinyl)-3-phosphoshikimate + phosphate</text>
        <dbReference type="Rhea" id="RHEA:21256"/>
        <dbReference type="ChEBI" id="CHEBI:43474"/>
        <dbReference type="ChEBI" id="CHEBI:57701"/>
        <dbReference type="ChEBI" id="CHEBI:58702"/>
        <dbReference type="ChEBI" id="CHEBI:145989"/>
        <dbReference type="EC" id="2.5.1.19"/>
    </reaction>
    <physiologicalReaction direction="left-to-right" evidence="6">
        <dbReference type="Rhea" id="RHEA:21257"/>
    </physiologicalReaction>
</comment>
<dbReference type="SUPFAM" id="SSF55205">
    <property type="entry name" value="EPT/RTPC-like"/>
    <property type="match status" value="1"/>
</dbReference>
<dbReference type="InterPro" id="IPR013792">
    <property type="entry name" value="RNA3'P_cycl/enolpyr_Trfase_a/b"/>
</dbReference>
<evidence type="ECO:0000256" key="2">
    <source>
        <dbReference type="ARBA" id="ARBA00009948"/>
    </source>
</evidence>
<dbReference type="RefSeq" id="WP_138157111.1">
    <property type="nucleotide sequence ID" value="NZ_CP039381.1"/>
</dbReference>
<dbReference type="KEGG" id="ruj:E5Z56_06565"/>
<gene>
    <name evidence="7 9" type="primary">aroA</name>
    <name evidence="9" type="ORF">E5Z56_06565</name>
</gene>
<dbReference type="PANTHER" id="PTHR21090">
    <property type="entry name" value="AROM/DEHYDROQUINATE SYNTHASE"/>
    <property type="match status" value="1"/>
</dbReference>
<feature type="binding site" evidence="7">
    <location>
        <position position="26"/>
    </location>
    <ligand>
        <name>3-phosphoshikimate</name>
        <dbReference type="ChEBI" id="CHEBI:145989"/>
    </ligand>
</feature>
<dbReference type="AlphaFoldDB" id="A0A4P8XVR0"/>
<feature type="binding site" evidence="7">
    <location>
        <position position="402"/>
    </location>
    <ligand>
        <name>phosphoenolpyruvate</name>
        <dbReference type="ChEBI" id="CHEBI:58702"/>
    </ligand>
</feature>
<feature type="binding site" evidence="7">
    <location>
        <position position="163"/>
    </location>
    <ligand>
        <name>3-phosphoshikimate</name>
        <dbReference type="ChEBI" id="CHEBI:145989"/>
    </ligand>
</feature>
<feature type="binding site" evidence="7">
    <location>
        <position position="162"/>
    </location>
    <ligand>
        <name>3-phosphoshikimate</name>
        <dbReference type="ChEBI" id="CHEBI:145989"/>
    </ligand>
</feature>
<reference evidence="9 10" key="1">
    <citation type="submission" date="2019-04" db="EMBL/GenBank/DDBJ databases">
        <authorList>
            <person name="Embree M."/>
            <person name="Gaffney J.R."/>
        </authorList>
    </citation>
    <scope>NUCLEOTIDE SEQUENCE [LARGE SCALE GENOMIC DNA]</scope>
    <source>
        <strain evidence="9 10">JE7A12</strain>
    </source>
</reference>
<dbReference type="CDD" id="cd01556">
    <property type="entry name" value="EPSP_synthase"/>
    <property type="match status" value="1"/>
</dbReference>
<name>A0A4P8XVR0_9FIRM</name>
<dbReference type="Pfam" id="PF00275">
    <property type="entry name" value="EPSP_synthase"/>
    <property type="match status" value="1"/>
</dbReference>
<dbReference type="UniPathway" id="UPA00053">
    <property type="reaction ID" value="UER00089"/>
</dbReference>
<keyword evidence="4 7" id="KW-0808">Transferase</keyword>
<dbReference type="Proteomes" id="UP000301475">
    <property type="component" value="Chromosome"/>
</dbReference>
<evidence type="ECO:0000313" key="9">
    <source>
        <dbReference type="EMBL" id="QCT07047.1"/>
    </source>
</evidence>
<feature type="binding site" evidence="7">
    <location>
        <position position="161"/>
    </location>
    <ligand>
        <name>3-phosphoshikimate</name>
        <dbReference type="ChEBI" id="CHEBI:145989"/>
    </ligand>
</feature>
<dbReference type="Gene3D" id="3.65.10.10">
    <property type="entry name" value="Enolpyruvate transferase domain"/>
    <property type="match status" value="2"/>
</dbReference>
<dbReference type="OrthoDB" id="9809920at2"/>
<evidence type="ECO:0000256" key="6">
    <source>
        <dbReference type="ARBA" id="ARBA00044633"/>
    </source>
</evidence>
<comment type="similarity">
    <text evidence="2 7">Belongs to the EPSP synthase family.</text>
</comment>
<dbReference type="InterPro" id="IPR001986">
    <property type="entry name" value="Enolpyruvate_Tfrase_dom"/>
</dbReference>
<dbReference type="PANTHER" id="PTHR21090:SF5">
    <property type="entry name" value="PENTAFUNCTIONAL AROM POLYPEPTIDE"/>
    <property type="match status" value="1"/>
</dbReference>
<feature type="binding site" evidence="7">
    <location>
        <position position="91"/>
    </location>
    <ligand>
        <name>phosphoenolpyruvate</name>
        <dbReference type="ChEBI" id="CHEBI:58702"/>
    </ligand>
</feature>
<dbReference type="InterPro" id="IPR006264">
    <property type="entry name" value="EPSP_synthase"/>
</dbReference>
<feature type="binding site" evidence="7">
    <location>
        <position position="119"/>
    </location>
    <ligand>
        <name>phosphoenolpyruvate</name>
        <dbReference type="ChEBI" id="CHEBI:58702"/>
    </ligand>
</feature>
<evidence type="ECO:0000256" key="1">
    <source>
        <dbReference type="ARBA" id="ARBA00004811"/>
    </source>
</evidence>
<comment type="pathway">
    <text evidence="1 7">Metabolic intermediate biosynthesis; chorismate biosynthesis; chorismate from D-erythrose 4-phosphate and phosphoenolpyruvate: step 6/7.</text>
</comment>
<dbReference type="HAMAP" id="MF_00210">
    <property type="entry name" value="EPSP_synth"/>
    <property type="match status" value="1"/>
</dbReference>
<dbReference type="InterPro" id="IPR023193">
    <property type="entry name" value="EPSP_synthase_CS"/>
</dbReference>
<sequence length="424" mass="45175">MTTVQITPAKLKGTVTIPASKSDCHRAIICATLSMGKCTISPITLSQDIEATISCVNALGAKTEVKGDTLTIDSSHLFSSGRGTFDCCESGSTLRFFIPVVSALGISGHFVGKGRLPQRPIGIYLDLLPTHGVECETEGGLPLDTKGKLQSGTYSLPGNVSSQFVTGLLLALPLLDGDSKIVLTSPLESVGYVNMTIDTMKRFGVTVEETEYGYFVKGNQHYTPHDYTVQGDWSQAAFFMVAGAFGGEITVKGIDPNSTQGDREICNLIKKFGADIEIGTDFVKVKNKGDLRGINIDASQIPDLVPVLAVCGSGAYGVTKIYNAERLRIKESDRLKTTCEAINNLGGMVAEVDDGLIIQGAGMLNGGKAEGCNDHRIVMASAVASIISRNKVTVTDAQAINKSYPNFFEDFKKLGGNVNVINNR</sequence>
<keyword evidence="5 7" id="KW-0057">Aromatic amino acid biosynthesis</keyword>
<dbReference type="GO" id="GO:0008652">
    <property type="term" value="P:amino acid biosynthetic process"/>
    <property type="evidence" value="ECO:0007669"/>
    <property type="project" value="UniProtKB-KW"/>
</dbReference>
<comment type="function">
    <text evidence="7">Catalyzes the transfer of the enolpyruvyl moiety of phosphoenolpyruvate (PEP) to the 5-hydroxyl of shikimate-3-phosphate (S3P) to produce enolpyruvyl shikimate-3-phosphate and inorganic phosphate.</text>
</comment>
<evidence type="ECO:0000256" key="5">
    <source>
        <dbReference type="ARBA" id="ARBA00023141"/>
    </source>
</evidence>
<evidence type="ECO:0000256" key="3">
    <source>
        <dbReference type="ARBA" id="ARBA00022605"/>
    </source>
</evidence>
<comment type="subcellular location">
    <subcellularLocation>
        <location evidence="7">Cytoplasm</location>
    </subcellularLocation>
</comment>
<protein>
    <recommendedName>
        <fullName evidence="7">3-phosphoshikimate 1-carboxyvinyltransferase</fullName>
        <ecNumber evidence="7">2.5.1.19</ecNumber>
    </recommendedName>
    <alternativeName>
        <fullName evidence="7">5-enolpyruvylshikimate-3-phosphate synthase</fullName>
        <shortName evidence="7">EPSP synthase</shortName>
        <shortName evidence="7">EPSPS</shortName>
    </alternativeName>
</protein>
<feature type="binding site" evidence="7">
    <location>
        <position position="303"/>
    </location>
    <ligand>
        <name>3-phosphoshikimate</name>
        <dbReference type="ChEBI" id="CHEBI:145989"/>
    </ligand>
</feature>
<evidence type="ECO:0000256" key="7">
    <source>
        <dbReference type="HAMAP-Rule" id="MF_00210"/>
    </source>
</evidence>
<feature type="domain" description="Enolpyruvate transferase" evidence="8">
    <location>
        <begin position="8"/>
        <end position="410"/>
    </location>
</feature>
<dbReference type="NCBIfam" id="TIGR01356">
    <property type="entry name" value="aroA"/>
    <property type="match status" value="1"/>
</dbReference>
<feature type="binding site" evidence="7">
    <location>
        <position position="330"/>
    </location>
    <ligand>
        <name>3-phosphoshikimate</name>
        <dbReference type="ChEBI" id="CHEBI:145989"/>
    </ligand>
</feature>
<feature type="binding site" evidence="7">
    <location>
        <position position="189"/>
    </location>
    <ligand>
        <name>3-phosphoshikimate</name>
        <dbReference type="ChEBI" id="CHEBI:145989"/>
    </ligand>
</feature>
<feature type="binding site" evidence="7">
    <location>
        <position position="376"/>
    </location>
    <ligand>
        <name>phosphoenolpyruvate</name>
        <dbReference type="ChEBI" id="CHEBI:58702"/>
    </ligand>
</feature>
<evidence type="ECO:0000256" key="4">
    <source>
        <dbReference type="ARBA" id="ARBA00022679"/>
    </source>
</evidence>
<feature type="binding site" evidence="7">
    <location>
        <position position="163"/>
    </location>
    <ligand>
        <name>phosphoenolpyruvate</name>
        <dbReference type="ChEBI" id="CHEBI:58702"/>
    </ligand>
</feature>
<dbReference type="GO" id="GO:0009073">
    <property type="term" value="P:aromatic amino acid family biosynthetic process"/>
    <property type="evidence" value="ECO:0007669"/>
    <property type="project" value="UniProtKB-KW"/>
</dbReference>
<keyword evidence="3 7" id="KW-0028">Amino-acid biosynthesis</keyword>
<feature type="binding site" evidence="7">
    <location>
        <position position="21"/>
    </location>
    <ligand>
        <name>phosphoenolpyruvate</name>
        <dbReference type="ChEBI" id="CHEBI:58702"/>
    </ligand>
</feature>
<keyword evidence="7" id="KW-0963">Cytoplasm</keyword>
<comment type="subunit">
    <text evidence="7">Monomer.</text>
</comment>